<organism evidence="1 2">
    <name type="scientific">Romanomermis culicivorax</name>
    <name type="common">Nematode worm</name>
    <dbReference type="NCBI Taxonomy" id="13658"/>
    <lineage>
        <taxon>Eukaryota</taxon>
        <taxon>Metazoa</taxon>
        <taxon>Ecdysozoa</taxon>
        <taxon>Nematoda</taxon>
        <taxon>Enoplea</taxon>
        <taxon>Dorylaimia</taxon>
        <taxon>Mermithida</taxon>
        <taxon>Mermithoidea</taxon>
        <taxon>Mermithidae</taxon>
        <taxon>Romanomermis</taxon>
    </lineage>
</organism>
<evidence type="ECO:0000313" key="2">
    <source>
        <dbReference type="WBParaSite" id="nRc.2.0.1.t33259-RA"/>
    </source>
</evidence>
<dbReference type="Proteomes" id="UP000887565">
    <property type="component" value="Unplaced"/>
</dbReference>
<accession>A0A915K4Y2</accession>
<proteinExistence type="predicted"/>
<evidence type="ECO:0000313" key="1">
    <source>
        <dbReference type="Proteomes" id="UP000887565"/>
    </source>
</evidence>
<sequence>MQKATIFRMLLQKPSSKIAPEFVPFCHGRIRRFCLLSPGKRENPGKILISNLSWANGTKSTFLLDLKNSPLKTFSEQKIAVADESANPP</sequence>
<dbReference type="AlphaFoldDB" id="A0A915K4Y2"/>
<keyword evidence="1" id="KW-1185">Reference proteome</keyword>
<protein>
    <submittedName>
        <fullName evidence="2">Uncharacterized protein</fullName>
    </submittedName>
</protein>
<dbReference type="WBParaSite" id="nRc.2.0.1.t33259-RA">
    <property type="protein sequence ID" value="nRc.2.0.1.t33259-RA"/>
    <property type="gene ID" value="nRc.2.0.1.g33259"/>
</dbReference>
<reference evidence="2" key="1">
    <citation type="submission" date="2022-11" db="UniProtKB">
        <authorList>
            <consortium name="WormBaseParasite"/>
        </authorList>
    </citation>
    <scope>IDENTIFICATION</scope>
</reference>
<name>A0A915K4Y2_ROMCU</name>